<feature type="binding site" description="axial binding residue" evidence="8">
    <location>
        <position position="466"/>
    </location>
    <ligand>
        <name>heme</name>
        <dbReference type="ChEBI" id="CHEBI:30413"/>
    </ligand>
    <ligandPart>
        <name>Fe</name>
        <dbReference type="ChEBI" id="CHEBI:18248"/>
    </ligandPart>
</feature>
<keyword evidence="10" id="KW-1185">Reference proteome</keyword>
<organism evidence="9 10">
    <name type="scientific">Lymnaea stagnalis</name>
    <name type="common">Great pond snail</name>
    <name type="synonym">Helix stagnalis</name>
    <dbReference type="NCBI Taxonomy" id="6523"/>
    <lineage>
        <taxon>Eukaryota</taxon>
        <taxon>Metazoa</taxon>
        <taxon>Spiralia</taxon>
        <taxon>Lophotrochozoa</taxon>
        <taxon>Mollusca</taxon>
        <taxon>Gastropoda</taxon>
        <taxon>Heterobranchia</taxon>
        <taxon>Euthyneura</taxon>
        <taxon>Panpulmonata</taxon>
        <taxon>Hygrophila</taxon>
        <taxon>Lymnaeoidea</taxon>
        <taxon>Lymnaeidae</taxon>
        <taxon>Lymnaea</taxon>
    </lineage>
</organism>
<dbReference type="PRINTS" id="PR00385">
    <property type="entry name" value="P450"/>
</dbReference>
<gene>
    <name evidence="9" type="ORF">GSLYS_00008035001</name>
</gene>
<evidence type="ECO:0000256" key="6">
    <source>
        <dbReference type="ARBA" id="ARBA00023004"/>
    </source>
</evidence>
<dbReference type="PANTHER" id="PTHR24292:SF102">
    <property type="entry name" value="CYTOCHROME P450 FAMILY-RELATED"/>
    <property type="match status" value="1"/>
</dbReference>
<dbReference type="InterPro" id="IPR002401">
    <property type="entry name" value="Cyt_P450_E_grp-I"/>
</dbReference>
<evidence type="ECO:0000256" key="1">
    <source>
        <dbReference type="ARBA" id="ARBA00001971"/>
    </source>
</evidence>
<dbReference type="SUPFAM" id="SSF48264">
    <property type="entry name" value="Cytochrome P450"/>
    <property type="match status" value="1"/>
</dbReference>
<keyword evidence="5" id="KW-0560">Oxidoreductase</keyword>
<dbReference type="Gene3D" id="1.10.630.10">
    <property type="entry name" value="Cytochrome P450"/>
    <property type="match status" value="1"/>
</dbReference>
<evidence type="ECO:0000313" key="10">
    <source>
        <dbReference type="Proteomes" id="UP001497497"/>
    </source>
</evidence>
<protein>
    <recommendedName>
        <fullName evidence="11">Cytochrome P450</fullName>
    </recommendedName>
</protein>
<dbReference type="Pfam" id="PF00067">
    <property type="entry name" value="p450"/>
    <property type="match status" value="1"/>
</dbReference>
<dbReference type="EMBL" id="CAXITT010000161">
    <property type="protein sequence ID" value="CAL1534075.1"/>
    <property type="molecule type" value="Genomic_DNA"/>
</dbReference>
<dbReference type="GO" id="GO:0005506">
    <property type="term" value="F:iron ion binding"/>
    <property type="evidence" value="ECO:0007669"/>
    <property type="project" value="InterPro"/>
</dbReference>
<evidence type="ECO:0000256" key="5">
    <source>
        <dbReference type="ARBA" id="ARBA00023002"/>
    </source>
</evidence>
<dbReference type="PROSITE" id="PS00086">
    <property type="entry name" value="CYTOCHROME_P450"/>
    <property type="match status" value="1"/>
</dbReference>
<comment type="caution">
    <text evidence="9">The sequence shown here is derived from an EMBL/GenBank/DDBJ whole genome shotgun (WGS) entry which is preliminary data.</text>
</comment>
<dbReference type="InterPro" id="IPR017972">
    <property type="entry name" value="Cyt_P450_CS"/>
</dbReference>
<dbReference type="CDD" id="cd11055">
    <property type="entry name" value="CYP3A-like"/>
    <property type="match status" value="1"/>
</dbReference>
<dbReference type="FunFam" id="1.10.630.10:FF:000182">
    <property type="entry name" value="Cytochrome P450 3A4"/>
    <property type="match status" value="1"/>
</dbReference>
<dbReference type="AlphaFoldDB" id="A0AAV2HJ70"/>
<evidence type="ECO:0000256" key="3">
    <source>
        <dbReference type="ARBA" id="ARBA00022617"/>
    </source>
</evidence>
<evidence type="ECO:0000256" key="7">
    <source>
        <dbReference type="ARBA" id="ARBA00023033"/>
    </source>
</evidence>
<dbReference type="GO" id="GO:0016705">
    <property type="term" value="F:oxidoreductase activity, acting on paired donors, with incorporation or reduction of molecular oxygen"/>
    <property type="evidence" value="ECO:0007669"/>
    <property type="project" value="InterPro"/>
</dbReference>
<keyword evidence="4 8" id="KW-0479">Metal-binding</keyword>
<proteinExistence type="inferred from homology"/>
<accession>A0AAV2HJ70</accession>
<dbReference type="PRINTS" id="PR00463">
    <property type="entry name" value="EP450I"/>
</dbReference>
<reference evidence="9 10" key="1">
    <citation type="submission" date="2024-04" db="EMBL/GenBank/DDBJ databases">
        <authorList>
            <consortium name="Genoscope - CEA"/>
            <person name="William W."/>
        </authorList>
    </citation>
    <scope>NUCLEOTIDE SEQUENCE [LARGE SCALE GENOMIC DNA]</scope>
</reference>
<dbReference type="GO" id="GO:0004497">
    <property type="term" value="F:monooxygenase activity"/>
    <property type="evidence" value="ECO:0007669"/>
    <property type="project" value="UniProtKB-KW"/>
</dbReference>
<dbReference type="InterPro" id="IPR036396">
    <property type="entry name" value="Cyt_P450_sf"/>
</dbReference>
<evidence type="ECO:0000256" key="8">
    <source>
        <dbReference type="PIRSR" id="PIRSR602401-1"/>
    </source>
</evidence>
<comment type="cofactor">
    <cofactor evidence="1 8">
        <name>heme</name>
        <dbReference type="ChEBI" id="CHEBI:30413"/>
    </cofactor>
</comment>
<evidence type="ECO:0000256" key="4">
    <source>
        <dbReference type="ARBA" id="ARBA00022723"/>
    </source>
</evidence>
<evidence type="ECO:0008006" key="11">
    <source>
        <dbReference type="Google" id="ProtNLM"/>
    </source>
</evidence>
<evidence type="ECO:0000313" key="9">
    <source>
        <dbReference type="EMBL" id="CAL1534075.1"/>
    </source>
</evidence>
<dbReference type="PANTHER" id="PTHR24292">
    <property type="entry name" value="CYTOCHROME P450"/>
    <property type="match status" value="1"/>
</dbReference>
<dbReference type="GO" id="GO:0020037">
    <property type="term" value="F:heme binding"/>
    <property type="evidence" value="ECO:0007669"/>
    <property type="project" value="InterPro"/>
</dbReference>
<name>A0AAV2HJ70_LYMST</name>
<keyword evidence="3 8" id="KW-0349">Heme</keyword>
<keyword evidence="7" id="KW-0503">Monooxygenase</keyword>
<dbReference type="InterPro" id="IPR001128">
    <property type="entry name" value="Cyt_P450"/>
</dbReference>
<dbReference type="Proteomes" id="UP001497497">
    <property type="component" value="Unassembled WGS sequence"/>
</dbReference>
<comment type="similarity">
    <text evidence="2">Belongs to the cytochrome P450 family.</text>
</comment>
<evidence type="ECO:0000256" key="2">
    <source>
        <dbReference type="ARBA" id="ARBA00010617"/>
    </source>
</evidence>
<sequence>MVVTIFLFSLCSSLFFVFYRLRKEKLLVFKKLGIPGPEPNFLFGNLLEFSKTPLYKKHQEWRVKYGETYGYYEGPTPVLVTSDVKMLEEVFIKQFNNFHARKLWPVQVDPDKDEDVHMFFARGRRWKRLRAVINPAFSAAKIRKMTPTVNECINHLLDVMRDTANATSHKTVELVDLFRRLTLDTILRCEIGIDRNSLKNPDDQFLRHCKGVIDDTTKMPWLYLLGFLFPHLHCIWIRIYKVLHKIKFNPVFWLEDKMREVIILRRTLNDKSRSDLMQQMLDAQFSAESFLDLEREEAKIDNPYKKTLRSMTNEEIVSHALLFLLAGYETTSTTLAYIFFELSQYPQVQQRLRHEVMTVLPRGYSTIDYDDLKKLTYLDYVIWETLRKYPLASTVTARQCMRECTIGNLNIPEGMLVHANLWDVQYDPKHWGEDVHTFNPLRFMPEQRRKRHPAAWMPFGGGPRACAGLRFALLQLKMVVAKVLRDFDFHPSEKLVVPLPLKQGATILPADGVHLAAKRRGSAMTEAGLRRGSLMTGVPLSDWISMRRSSLKEEDLGCEPMRLGVEEEEETYSGSSSRRASIVDNLIKLDVKTRRGSGERRASRRQSIIEEQLMSDGVDLMRRTSISRGMELLKAESINRGLNLIKAVSHCDDDALAPKEEQTWRFAPPPELDPTMGVSTMPEELLGEMPHLKSRVVMRRGSAVPELESVAEAVTIDEFKPRENPVLVESTEDIFDELDMKKKLMATNNRLYQRRVSG</sequence>
<keyword evidence="6 8" id="KW-0408">Iron</keyword>
<dbReference type="InterPro" id="IPR050476">
    <property type="entry name" value="Insect_CytP450_Detox"/>
</dbReference>